<proteinExistence type="predicted"/>
<dbReference type="STRING" id="442562.Rumeso_01010"/>
<feature type="signal peptide" evidence="1">
    <location>
        <begin position="1"/>
        <end position="18"/>
    </location>
</feature>
<feature type="chain" id="PRO_5001492924" description="Secreted protein" evidence="1">
    <location>
        <begin position="19"/>
        <end position="137"/>
    </location>
</feature>
<dbReference type="OrthoDB" id="495539at2"/>
<sequence length="137" mass="14456">MTRALLLAVALVPAGAAADTLTFFRTPSDNIHCMGVQGADGTFVDCEILQRNDSRPLMPRPADCDLEWGDRFTVSSTGPAGLGCHGDTVRDPNGAVLPYGQAVRFGPIACSVTEQGLTCQNASGHGFFLSRAAQQLF</sequence>
<accession>A0A017HT11</accession>
<dbReference type="Proteomes" id="UP000019666">
    <property type="component" value="Unassembled WGS sequence"/>
</dbReference>
<comment type="caution">
    <text evidence="2">The sequence shown here is derived from an EMBL/GenBank/DDBJ whole genome shotgun (WGS) entry which is preliminary data.</text>
</comment>
<evidence type="ECO:0000313" key="2">
    <source>
        <dbReference type="EMBL" id="EYD77303.1"/>
    </source>
</evidence>
<dbReference type="EMBL" id="AOSK01000030">
    <property type="protein sequence ID" value="EYD77303.1"/>
    <property type="molecule type" value="Genomic_DNA"/>
</dbReference>
<gene>
    <name evidence="2" type="ORF">Rumeso_01010</name>
</gene>
<organism evidence="2 3">
    <name type="scientific">Rubellimicrobium mesophilum DSM 19309</name>
    <dbReference type="NCBI Taxonomy" id="442562"/>
    <lineage>
        <taxon>Bacteria</taxon>
        <taxon>Pseudomonadati</taxon>
        <taxon>Pseudomonadota</taxon>
        <taxon>Alphaproteobacteria</taxon>
        <taxon>Rhodobacterales</taxon>
        <taxon>Roseobacteraceae</taxon>
        <taxon>Rubellimicrobium</taxon>
    </lineage>
</organism>
<dbReference type="HOGENOM" id="CLU_116212_1_1_5"/>
<dbReference type="InterPro" id="IPR046576">
    <property type="entry name" value="DUF6636"/>
</dbReference>
<keyword evidence="3" id="KW-1185">Reference proteome</keyword>
<dbReference type="Pfam" id="PF20341">
    <property type="entry name" value="DUF6636"/>
    <property type="match status" value="1"/>
</dbReference>
<keyword evidence="1" id="KW-0732">Signal</keyword>
<evidence type="ECO:0008006" key="4">
    <source>
        <dbReference type="Google" id="ProtNLM"/>
    </source>
</evidence>
<dbReference type="RefSeq" id="WP_037277819.1">
    <property type="nucleotide sequence ID" value="NZ_KK088543.1"/>
</dbReference>
<name>A0A017HT11_9RHOB</name>
<protein>
    <recommendedName>
        <fullName evidence="4">Secreted protein</fullName>
    </recommendedName>
</protein>
<dbReference type="AlphaFoldDB" id="A0A017HT11"/>
<evidence type="ECO:0000313" key="3">
    <source>
        <dbReference type="Proteomes" id="UP000019666"/>
    </source>
</evidence>
<reference evidence="2 3" key="1">
    <citation type="submission" date="2013-02" db="EMBL/GenBank/DDBJ databases">
        <authorList>
            <person name="Fiebig A."/>
            <person name="Goeker M."/>
            <person name="Klenk H.-P.P."/>
        </authorList>
    </citation>
    <scope>NUCLEOTIDE SEQUENCE [LARGE SCALE GENOMIC DNA]</scope>
    <source>
        <strain evidence="2 3">DSM 19309</strain>
    </source>
</reference>
<evidence type="ECO:0000256" key="1">
    <source>
        <dbReference type="SAM" id="SignalP"/>
    </source>
</evidence>